<name>A0A397HIQ5_ASPTH</name>
<evidence type="ECO:0000313" key="5">
    <source>
        <dbReference type="Proteomes" id="UP000215305"/>
    </source>
</evidence>
<dbReference type="AlphaFoldDB" id="A0A397HIQ5"/>
<reference evidence="4" key="1">
    <citation type="submission" date="2018-08" db="EMBL/GenBank/DDBJ databases">
        <title>Draft genome sequence of azole-resistant Aspergillus thermomutatus (Neosartorya pseudofischeri) strain HMR AF 39, isolated from a human nasal aspirate.</title>
        <authorList>
            <person name="Parent-Michaud M."/>
            <person name="Dufresne P.J."/>
            <person name="Fournier E."/>
            <person name="Martineau C."/>
            <person name="Moreira S."/>
            <person name="Perkins V."/>
            <person name="De Repentigny L."/>
            <person name="Dufresne S.F."/>
        </authorList>
    </citation>
    <scope>NUCLEOTIDE SEQUENCE [LARGE SCALE GENOMIC DNA]</scope>
    <source>
        <strain evidence="4">HMR AF 39</strain>
    </source>
</reference>
<feature type="compositionally biased region" description="Low complexity" evidence="1">
    <location>
        <begin position="177"/>
        <end position="191"/>
    </location>
</feature>
<dbReference type="EMBL" id="NKHU02000033">
    <property type="protein sequence ID" value="RHZ62972.1"/>
    <property type="molecule type" value="Genomic_DNA"/>
</dbReference>
<protein>
    <recommendedName>
        <fullName evidence="6">Extracellular membrane protein CFEM domain-containing protein</fullName>
    </recommendedName>
</protein>
<keyword evidence="2" id="KW-0472">Membrane</keyword>
<dbReference type="VEuPathDB" id="FungiDB:CDV56_108843"/>
<comment type="caution">
    <text evidence="4">The sequence shown here is derived from an EMBL/GenBank/DDBJ whole genome shotgun (WGS) entry which is preliminary data.</text>
</comment>
<evidence type="ECO:0000256" key="2">
    <source>
        <dbReference type="SAM" id="Phobius"/>
    </source>
</evidence>
<dbReference type="RefSeq" id="XP_026616992.1">
    <property type="nucleotide sequence ID" value="XM_026762462.1"/>
</dbReference>
<dbReference type="Proteomes" id="UP000215305">
    <property type="component" value="Unassembled WGS sequence"/>
</dbReference>
<organism evidence="4 5">
    <name type="scientific">Aspergillus thermomutatus</name>
    <name type="common">Neosartorya pseudofischeri</name>
    <dbReference type="NCBI Taxonomy" id="41047"/>
    <lineage>
        <taxon>Eukaryota</taxon>
        <taxon>Fungi</taxon>
        <taxon>Dikarya</taxon>
        <taxon>Ascomycota</taxon>
        <taxon>Pezizomycotina</taxon>
        <taxon>Eurotiomycetes</taxon>
        <taxon>Eurotiomycetidae</taxon>
        <taxon>Eurotiales</taxon>
        <taxon>Aspergillaceae</taxon>
        <taxon>Aspergillus</taxon>
        <taxon>Aspergillus subgen. Fumigati</taxon>
    </lineage>
</organism>
<accession>A0A397HIQ5</accession>
<feature type="region of interest" description="Disordered" evidence="1">
    <location>
        <begin position="84"/>
        <end position="267"/>
    </location>
</feature>
<keyword evidence="3" id="KW-0732">Signal</keyword>
<dbReference type="GeneID" id="38130817"/>
<gene>
    <name evidence="4" type="ORF">CDV56_108843</name>
</gene>
<evidence type="ECO:0000313" key="4">
    <source>
        <dbReference type="EMBL" id="RHZ62972.1"/>
    </source>
</evidence>
<evidence type="ECO:0000256" key="1">
    <source>
        <dbReference type="SAM" id="MobiDB-lite"/>
    </source>
</evidence>
<proteinExistence type="predicted"/>
<evidence type="ECO:0000256" key="3">
    <source>
        <dbReference type="SAM" id="SignalP"/>
    </source>
</evidence>
<evidence type="ECO:0008006" key="6">
    <source>
        <dbReference type="Google" id="ProtNLM"/>
    </source>
</evidence>
<feature type="chain" id="PRO_5017381735" description="Extracellular membrane protein CFEM domain-containing protein" evidence="3">
    <location>
        <begin position="21"/>
        <end position="342"/>
    </location>
</feature>
<keyword evidence="5" id="KW-1185">Reference proteome</keyword>
<keyword evidence="2" id="KW-1133">Transmembrane helix</keyword>
<feature type="transmembrane region" description="Helical" evidence="2">
    <location>
        <begin position="319"/>
        <end position="341"/>
    </location>
</feature>
<feature type="signal peptide" evidence="3">
    <location>
        <begin position="1"/>
        <end position="20"/>
    </location>
</feature>
<dbReference type="OrthoDB" id="4509966at2759"/>
<keyword evidence="2" id="KW-0812">Transmembrane</keyword>
<dbReference type="STRING" id="41047.A0A397HIQ5"/>
<sequence length="342" mass="35484">MVHTTPTLLALTGLAATATAFKYTSMDHMKCAAAVTQDTNYPTCTSSSKLDCFCAEPFDPSSVSDAAREVCEGVEIPTEYIPSFICRNDDSDSDSDDGDVYGPDHTHHHAVAYNDDNDGDSDSESDKEPVSPPHRISHPMMRVSAPETDSSDVAKHNPNAQNKRAYAPQVQPTTTGPSPSASAPANHAPVSDASSTPDSTNDSEKNAENENESTRSATRVITEVRTRTSCDCSSSTVAAATGRVQSPSAHLHQSAMPVSSSSASSALHGPASGYVSVPASVPTGVDAQRSGYPSGRKTMSSSFGVPSASPSAMTFDGGASVGVLVPSSVVVVGLTALMAFFM</sequence>